<evidence type="ECO:0000256" key="1">
    <source>
        <dbReference type="ARBA" id="ARBA00004601"/>
    </source>
</evidence>
<comment type="subcellular location">
    <subcellularLocation>
        <location evidence="1">Golgi apparatus</location>
        <location evidence="1">trans-Golgi network</location>
    </subcellularLocation>
</comment>
<dbReference type="PANTHER" id="PTHR12965:SF0">
    <property type="entry name" value="VACUOLAR PROTEIN SORTING-ASSOCIATED PROTEIN 54"/>
    <property type="match status" value="1"/>
</dbReference>
<dbReference type="STRING" id="7739.C3ZQC9"/>
<name>C3ZQC9_BRAFL</name>
<keyword evidence="3" id="KW-0813">Transport</keyword>
<protein>
    <recommendedName>
        <fullName evidence="8">Vacuolar protein sorting-associated protein 54 N-terminal domain-containing protein</fullName>
    </recommendedName>
</protein>
<dbReference type="GO" id="GO:0042147">
    <property type="term" value="P:retrograde transport, endosome to Golgi"/>
    <property type="evidence" value="ECO:0007669"/>
    <property type="project" value="InterPro"/>
</dbReference>
<dbReference type="EMBL" id="GG666661">
    <property type="protein sequence ID" value="EEN45185.1"/>
    <property type="molecule type" value="Genomic_DNA"/>
</dbReference>
<keyword evidence="5" id="KW-0333">Golgi apparatus</keyword>
<dbReference type="InterPro" id="IPR039745">
    <property type="entry name" value="Vps54"/>
</dbReference>
<dbReference type="PANTHER" id="PTHR12965">
    <property type="entry name" value="VACUOLAR PROTEIN SORTING 54"/>
    <property type="match status" value="1"/>
</dbReference>
<proteinExistence type="inferred from homology"/>
<evidence type="ECO:0000256" key="3">
    <source>
        <dbReference type="ARBA" id="ARBA00022448"/>
    </source>
</evidence>
<dbReference type="GO" id="GO:0000938">
    <property type="term" value="C:GARP complex"/>
    <property type="evidence" value="ECO:0007669"/>
    <property type="project" value="InterPro"/>
</dbReference>
<organism>
    <name type="scientific">Branchiostoma floridae</name>
    <name type="common">Florida lancelet</name>
    <name type="synonym">Amphioxus</name>
    <dbReference type="NCBI Taxonomy" id="7739"/>
    <lineage>
        <taxon>Eukaryota</taxon>
        <taxon>Metazoa</taxon>
        <taxon>Chordata</taxon>
        <taxon>Cephalochordata</taxon>
        <taxon>Leptocardii</taxon>
        <taxon>Amphioxiformes</taxon>
        <taxon>Branchiostomatidae</taxon>
        <taxon>Branchiostoma</taxon>
    </lineage>
</organism>
<evidence type="ECO:0008006" key="8">
    <source>
        <dbReference type="Google" id="ProtNLM"/>
    </source>
</evidence>
<sequence length="215" mass="24208">MEATGTQRLSPTVSSQPVVLQCAVCSDHATFKTRMELGRHLRERHCAKEGGSFVCRYGANGVCPTLPLEGVSDKDYVDHVVKEHLSRDDKGKADLEQVPKIFMQPNFALENPATFNTVLPWSQFEPPKDKEQGRQSSKLLQEKLSHYLDIVEVQIARQISYRSEAFFSAMASHDELQDNMTHCLSAIKQLSNLRERTKPNKAGLLCYNRSSLSVL</sequence>
<keyword evidence="6" id="KW-0175">Coiled coil</keyword>
<dbReference type="GO" id="GO:0015031">
    <property type="term" value="P:protein transport"/>
    <property type="evidence" value="ECO:0007669"/>
    <property type="project" value="UniProtKB-KW"/>
</dbReference>
<comment type="similarity">
    <text evidence="2">Belongs to the VPS54 family.</text>
</comment>
<gene>
    <name evidence="7" type="ORF">BRAFLDRAFT_84932</name>
</gene>
<evidence type="ECO:0000313" key="7">
    <source>
        <dbReference type="EMBL" id="EEN45185.1"/>
    </source>
</evidence>
<dbReference type="AlphaFoldDB" id="C3ZQC9"/>
<evidence type="ECO:0000256" key="2">
    <source>
        <dbReference type="ARBA" id="ARBA00009150"/>
    </source>
</evidence>
<evidence type="ECO:0000256" key="5">
    <source>
        <dbReference type="ARBA" id="ARBA00023034"/>
    </source>
</evidence>
<reference evidence="7" key="1">
    <citation type="journal article" date="2008" name="Nature">
        <title>The amphioxus genome and the evolution of the chordate karyotype.</title>
        <authorList>
            <consortium name="US DOE Joint Genome Institute (JGI-PGF)"/>
            <person name="Putnam N.H."/>
            <person name="Butts T."/>
            <person name="Ferrier D.E.K."/>
            <person name="Furlong R.F."/>
            <person name="Hellsten U."/>
            <person name="Kawashima T."/>
            <person name="Robinson-Rechavi M."/>
            <person name="Shoguchi E."/>
            <person name="Terry A."/>
            <person name="Yu J.-K."/>
            <person name="Benito-Gutierrez E.L."/>
            <person name="Dubchak I."/>
            <person name="Garcia-Fernandez J."/>
            <person name="Gibson-Brown J.J."/>
            <person name="Grigoriev I.V."/>
            <person name="Horton A.C."/>
            <person name="de Jong P.J."/>
            <person name="Jurka J."/>
            <person name="Kapitonov V.V."/>
            <person name="Kohara Y."/>
            <person name="Kuroki Y."/>
            <person name="Lindquist E."/>
            <person name="Lucas S."/>
            <person name="Osoegawa K."/>
            <person name="Pennacchio L.A."/>
            <person name="Salamov A.A."/>
            <person name="Satou Y."/>
            <person name="Sauka-Spengler T."/>
            <person name="Schmutz J."/>
            <person name="Shin-I T."/>
            <person name="Toyoda A."/>
            <person name="Bronner-Fraser M."/>
            <person name="Fujiyama A."/>
            <person name="Holland L.Z."/>
            <person name="Holland P.W.H."/>
            <person name="Satoh N."/>
            <person name="Rokhsar D.S."/>
        </authorList>
    </citation>
    <scope>NUCLEOTIDE SEQUENCE [LARGE SCALE GENOMIC DNA]</scope>
    <source>
        <strain evidence="7">S238N-H82</strain>
        <tissue evidence="7">Testes</tissue>
    </source>
</reference>
<evidence type="ECO:0000256" key="6">
    <source>
        <dbReference type="ARBA" id="ARBA00023054"/>
    </source>
</evidence>
<dbReference type="GO" id="GO:0005829">
    <property type="term" value="C:cytosol"/>
    <property type="evidence" value="ECO:0007669"/>
    <property type="project" value="GOC"/>
</dbReference>
<accession>C3ZQC9</accession>
<dbReference type="eggNOG" id="KOG2115">
    <property type="taxonomic scope" value="Eukaryota"/>
</dbReference>
<evidence type="ECO:0000256" key="4">
    <source>
        <dbReference type="ARBA" id="ARBA00022927"/>
    </source>
</evidence>
<keyword evidence="4" id="KW-0653">Protein transport</keyword>
<dbReference type="InParanoid" id="C3ZQC9"/>